<dbReference type="InterPro" id="IPR003615">
    <property type="entry name" value="HNH_nuc"/>
</dbReference>
<dbReference type="EMBL" id="JAVHJM010000005">
    <property type="protein sequence ID" value="KAK6514294.1"/>
    <property type="molecule type" value="Genomic_DNA"/>
</dbReference>
<evidence type="ECO:0000256" key="1">
    <source>
        <dbReference type="SAM" id="MobiDB-lite"/>
    </source>
</evidence>
<evidence type="ECO:0008006" key="4">
    <source>
        <dbReference type="Google" id="ProtNLM"/>
    </source>
</evidence>
<accession>A0AAN8RSD0</accession>
<feature type="compositionally biased region" description="Low complexity" evidence="1">
    <location>
        <begin position="101"/>
        <end position="125"/>
    </location>
</feature>
<feature type="region of interest" description="Disordered" evidence="1">
    <location>
        <begin position="367"/>
        <end position="417"/>
    </location>
</feature>
<protein>
    <recommendedName>
        <fullName evidence="4">HNH nuclease domain-containing protein</fullName>
    </recommendedName>
</protein>
<name>A0AAN8RSD0_9PEZI</name>
<dbReference type="AlphaFoldDB" id="A0AAN8RSD0"/>
<keyword evidence="3" id="KW-1185">Reference proteome</keyword>
<feature type="region of interest" description="Disordered" evidence="1">
    <location>
        <begin position="63"/>
        <end position="132"/>
    </location>
</feature>
<sequence length="439" mass="48874">MQSVDDDPTPRPRRQRDILDMAPPPSGPNFTSAPSSQPNLLSNVAEDGISTLQFEIYQPPAIQETNSDTSSQKRHRSHAGSETSARSKRRKRRQPLETDLAAAASDDIKSQSSSHSCKTTSSRGSAASDKSKFSDRTKWDVEQLSEEGCWICGNQRTSLDVCHVIARKDSGFHDLSSRGIVPFSHRGDKANAIPLCKRCHDGFDSSRPQVIILPVDLQYFLDVEEHDFRERSENAQGTIRRRLSPSGDQYRAHLLNSRPKCVEDKYLNDLEDSDLPGGLYQAYLREDILGTRRHPIPLGKYDEPRIWHGSPTAIIVHALQALACVDDTKWISEEILDTLHAIARAWRKEPFPGDDGLIPQAVDQTVAPHTEASESASTRSHLSEQESGSESEARTRGDASQEDDASSATDYDEGLDASNWKWGPLFTANQALQIFCRRS</sequence>
<dbReference type="Gene3D" id="1.10.30.50">
    <property type="match status" value="1"/>
</dbReference>
<proteinExistence type="predicted"/>
<gene>
    <name evidence="2" type="ORF">TWF506_008690</name>
</gene>
<feature type="compositionally biased region" description="Polar residues" evidence="1">
    <location>
        <begin position="28"/>
        <end position="42"/>
    </location>
</feature>
<evidence type="ECO:0000313" key="2">
    <source>
        <dbReference type="EMBL" id="KAK6514294.1"/>
    </source>
</evidence>
<dbReference type="Proteomes" id="UP001307849">
    <property type="component" value="Unassembled WGS sequence"/>
</dbReference>
<evidence type="ECO:0000313" key="3">
    <source>
        <dbReference type="Proteomes" id="UP001307849"/>
    </source>
</evidence>
<organism evidence="2 3">
    <name type="scientific">Arthrobotrys conoides</name>
    <dbReference type="NCBI Taxonomy" id="74498"/>
    <lineage>
        <taxon>Eukaryota</taxon>
        <taxon>Fungi</taxon>
        <taxon>Dikarya</taxon>
        <taxon>Ascomycota</taxon>
        <taxon>Pezizomycotina</taxon>
        <taxon>Orbiliomycetes</taxon>
        <taxon>Orbiliales</taxon>
        <taxon>Orbiliaceae</taxon>
        <taxon>Arthrobotrys</taxon>
    </lineage>
</organism>
<reference evidence="2 3" key="1">
    <citation type="submission" date="2019-10" db="EMBL/GenBank/DDBJ databases">
        <authorList>
            <person name="Palmer J.M."/>
        </authorList>
    </citation>
    <scope>NUCLEOTIDE SEQUENCE [LARGE SCALE GENOMIC DNA]</scope>
    <source>
        <strain evidence="2 3">TWF506</strain>
    </source>
</reference>
<feature type="compositionally biased region" description="Acidic residues" evidence="1">
    <location>
        <begin position="400"/>
        <end position="415"/>
    </location>
</feature>
<feature type="compositionally biased region" description="Polar residues" evidence="1">
    <location>
        <begin position="373"/>
        <end position="390"/>
    </location>
</feature>
<comment type="caution">
    <text evidence="2">The sequence shown here is derived from an EMBL/GenBank/DDBJ whole genome shotgun (WGS) entry which is preliminary data.</text>
</comment>
<dbReference type="CDD" id="cd00085">
    <property type="entry name" value="HNHc"/>
    <property type="match status" value="1"/>
</dbReference>
<feature type="region of interest" description="Disordered" evidence="1">
    <location>
        <begin position="1"/>
        <end position="43"/>
    </location>
</feature>